<name>A0A7E4V347_PANRE</name>
<evidence type="ECO:0000313" key="2">
    <source>
        <dbReference type="WBParaSite" id="Pan_g16006.t1"/>
    </source>
</evidence>
<protein>
    <submittedName>
        <fullName evidence="2">Pyridoxamine 5'-phosphate oxidase family protein</fullName>
    </submittedName>
</protein>
<organism evidence="1 2">
    <name type="scientific">Panagrellus redivivus</name>
    <name type="common">Microworm</name>
    <dbReference type="NCBI Taxonomy" id="6233"/>
    <lineage>
        <taxon>Eukaryota</taxon>
        <taxon>Metazoa</taxon>
        <taxon>Ecdysozoa</taxon>
        <taxon>Nematoda</taxon>
        <taxon>Chromadorea</taxon>
        <taxon>Rhabditida</taxon>
        <taxon>Tylenchina</taxon>
        <taxon>Panagrolaimomorpha</taxon>
        <taxon>Panagrolaimoidea</taxon>
        <taxon>Panagrolaimidae</taxon>
        <taxon>Panagrellus</taxon>
    </lineage>
</organism>
<keyword evidence="1" id="KW-1185">Reference proteome</keyword>
<proteinExistence type="predicted"/>
<dbReference type="WBParaSite" id="Pan_g16006.t1">
    <property type="protein sequence ID" value="Pan_g16006.t1"/>
    <property type="gene ID" value="Pan_g16006"/>
</dbReference>
<sequence length="94" mass="10666">MQEVKEYCDEMARRHFLSMRYVTVRLVGDNAVVVRESPDQRINPLVAFVPSGEDEAESVTVRDLYERCYMFSPKGFIVPGAKADPKPSKSRAVV</sequence>
<evidence type="ECO:0000313" key="1">
    <source>
        <dbReference type="Proteomes" id="UP000492821"/>
    </source>
</evidence>
<dbReference type="AlphaFoldDB" id="A0A7E4V347"/>
<accession>A0A7E4V347</accession>
<reference evidence="1" key="1">
    <citation type="journal article" date="2013" name="Genetics">
        <title>The draft genome and transcriptome of Panagrellus redivivus are shaped by the harsh demands of a free-living lifestyle.</title>
        <authorList>
            <person name="Srinivasan J."/>
            <person name="Dillman A.R."/>
            <person name="Macchietto M.G."/>
            <person name="Heikkinen L."/>
            <person name="Lakso M."/>
            <person name="Fracchia K.M."/>
            <person name="Antoshechkin I."/>
            <person name="Mortazavi A."/>
            <person name="Wong G."/>
            <person name="Sternberg P.W."/>
        </authorList>
    </citation>
    <scope>NUCLEOTIDE SEQUENCE [LARGE SCALE GENOMIC DNA]</scope>
    <source>
        <strain evidence="1">MT8872</strain>
    </source>
</reference>
<reference evidence="2" key="2">
    <citation type="submission" date="2020-10" db="UniProtKB">
        <authorList>
            <consortium name="WormBaseParasite"/>
        </authorList>
    </citation>
    <scope>IDENTIFICATION</scope>
</reference>
<dbReference type="Proteomes" id="UP000492821">
    <property type="component" value="Unassembled WGS sequence"/>
</dbReference>